<feature type="compositionally biased region" description="Polar residues" evidence="1">
    <location>
        <begin position="20"/>
        <end position="29"/>
    </location>
</feature>
<feature type="non-terminal residue" evidence="2">
    <location>
        <position position="60"/>
    </location>
</feature>
<comment type="caution">
    <text evidence="2">The sequence shown here is derived from an EMBL/GenBank/DDBJ whole genome shotgun (WGS) entry which is preliminary data.</text>
</comment>
<name>A0A2N1MC81_9GLOM</name>
<evidence type="ECO:0000313" key="2">
    <source>
        <dbReference type="EMBL" id="PKK59238.1"/>
    </source>
</evidence>
<evidence type="ECO:0000313" key="3">
    <source>
        <dbReference type="Proteomes" id="UP000233469"/>
    </source>
</evidence>
<reference evidence="2 3" key="1">
    <citation type="submission" date="2016-04" db="EMBL/GenBank/DDBJ databases">
        <title>Genome analyses suggest a sexual origin of heterokaryosis in a supposedly ancient asexual fungus.</title>
        <authorList>
            <person name="Ropars J."/>
            <person name="Sedzielewska K."/>
            <person name="Noel J."/>
            <person name="Charron P."/>
            <person name="Farinelli L."/>
            <person name="Marton T."/>
            <person name="Kruger M."/>
            <person name="Pelin A."/>
            <person name="Brachmann A."/>
            <person name="Corradi N."/>
        </authorList>
    </citation>
    <scope>NUCLEOTIDE SEQUENCE [LARGE SCALE GENOMIC DNA]</scope>
    <source>
        <strain evidence="2 3">C2</strain>
    </source>
</reference>
<dbReference type="EMBL" id="LLXL01003147">
    <property type="protein sequence ID" value="PKK59238.1"/>
    <property type="molecule type" value="Genomic_DNA"/>
</dbReference>
<feature type="region of interest" description="Disordered" evidence="1">
    <location>
        <begin position="20"/>
        <end position="40"/>
    </location>
</feature>
<protein>
    <submittedName>
        <fullName evidence="2">Uncharacterized protein</fullName>
    </submittedName>
</protein>
<dbReference type="Proteomes" id="UP000233469">
    <property type="component" value="Unassembled WGS sequence"/>
</dbReference>
<proteinExistence type="predicted"/>
<organism evidence="2 3">
    <name type="scientific">Rhizophagus irregularis</name>
    <dbReference type="NCBI Taxonomy" id="588596"/>
    <lineage>
        <taxon>Eukaryota</taxon>
        <taxon>Fungi</taxon>
        <taxon>Fungi incertae sedis</taxon>
        <taxon>Mucoromycota</taxon>
        <taxon>Glomeromycotina</taxon>
        <taxon>Glomeromycetes</taxon>
        <taxon>Glomerales</taxon>
        <taxon>Glomeraceae</taxon>
        <taxon>Rhizophagus</taxon>
    </lineage>
</organism>
<evidence type="ECO:0000256" key="1">
    <source>
        <dbReference type="SAM" id="MobiDB-lite"/>
    </source>
</evidence>
<accession>A0A2N1MC81</accession>
<sequence length="60" mass="6401">MVIGSLPAVPPPMIGVRAQASPQQINTGMSRPAKISPPIVSPTRRISCARDKYTNNNTTI</sequence>
<gene>
    <name evidence="2" type="ORF">RhiirC2_762862</name>
</gene>
<dbReference type="AlphaFoldDB" id="A0A2N1MC81"/>
<reference evidence="2 3" key="2">
    <citation type="submission" date="2017-10" db="EMBL/GenBank/DDBJ databases">
        <title>Extensive intraspecific genome diversity in a model arbuscular mycorrhizal fungus.</title>
        <authorList>
            <person name="Chen E.C.H."/>
            <person name="Morin E."/>
            <person name="Baudet D."/>
            <person name="Noel J."/>
            <person name="Ndikumana S."/>
            <person name="Charron P."/>
            <person name="St-Onge C."/>
            <person name="Giorgi J."/>
            <person name="Grigoriev I.V."/>
            <person name="Roux C."/>
            <person name="Martin F.M."/>
            <person name="Corradi N."/>
        </authorList>
    </citation>
    <scope>NUCLEOTIDE SEQUENCE [LARGE SCALE GENOMIC DNA]</scope>
    <source>
        <strain evidence="2 3">C2</strain>
    </source>
</reference>